<name>A0AA86SAU5_9FABA</name>
<keyword evidence="2" id="KW-1185">Reference proteome</keyword>
<proteinExistence type="predicted"/>
<organism evidence="1 2">
    <name type="scientific">Sphenostylis stenocarpa</name>
    <dbReference type="NCBI Taxonomy" id="92480"/>
    <lineage>
        <taxon>Eukaryota</taxon>
        <taxon>Viridiplantae</taxon>
        <taxon>Streptophyta</taxon>
        <taxon>Embryophyta</taxon>
        <taxon>Tracheophyta</taxon>
        <taxon>Spermatophyta</taxon>
        <taxon>Magnoliopsida</taxon>
        <taxon>eudicotyledons</taxon>
        <taxon>Gunneridae</taxon>
        <taxon>Pentapetalae</taxon>
        <taxon>rosids</taxon>
        <taxon>fabids</taxon>
        <taxon>Fabales</taxon>
        <taxon>Fabaceae</taxon>
        <taxon>Papilionoideae</taxon>
        <taxon>50 kb inversion clade</taxon>
        <taxon>NPAAA clade</taxon>
        <taxon>indigoferoid/millettioid clade</taxon>
        <taxon>Phaseoleae</taxon>
        <taxon>Sphenostylis</taxon>
    </lineage>
</organism>
<accession>A0AA86SAU5</accession>
<reference evidence="1" key="1">
    <citation type="submission" date="2023-10" db="EMBL/GenBank/DDBJ databases">
        <authorList>
            <person name="Domelevo Entfellner J.-B."/>
        </authorList>
    </citation>
    <scope>NUCLEOTIDE SEQUENCE</scope>
</reference>
<dbReference type="AlphaFoldDB" id="A0AA86SAU5"/>
<evidence type="ECO:0000313" key="1">
    <source>
        <dbReference type="EMBL" id="CAJ1949405.1"/>
    </source>
</evidence>
<dbReference type="EMBL" id="OY731401">
    <property type="protein sequence ID" value="CAJ1949405.1"/>
    <property type="molecule type" value="Genomic_DNA"/>
</dbReference>
<sequence length="190" mass="21246">MRCGFRCDVEAAKKVREKVSVRARIVVEARRWSFTVAPEVGRTTRDDRGRGGELATATRVRSKGWEARQRLDEVHDNLIVVVHGEDGCKSRNQGQRIMRGCGRGRGVQVKGLRKMELNEGDMALRHRLTNGLSKFLSPVIHTGAYAVGLCQQSSKALHLVALSIMHMPSAQKPTANWIQVRGFHKHSVVE</sequence>
<dbReference type="Proteomes" id="UP001189624">
    <property type="component" value="Chromosome 4"/>
</dbReference>
<gene>
    <name evidence="1" type="ORF">AYBTSS11_LOCUS13707</name>
</gene>
<evidence type="ECO:0000313" key="2">
    <source>
        <dbReference type="Proteomes" id="UP001189624"/>
    </source>
</evidence>
<dbReference type="Gramene" id="rna-AYBTSS11_LOCUS13707">
    <property type="protein sequence ID" value="CAJ1949405.1"/>
    <property type="gene ID" value="gene-AYBTSS11_LOCUS13707"/>
</dbReference>
<protein>
    <submittedName>
        <fullName evidence="1">Uncharacterized protein</fullName>
    </submittedName>
</protein>